<dbReference type="EMBL" id="MU842816">
    <property type="protein sequence ID" value="KAK2034190.1"/>
    <property type="molecule type" value="Genomic_DNA"/>
</dbReference>
<keyword evidence="1" id="KW-0732">Signal</keyword>
<evidence type="ECO:0000256" key="1">
    <source>
        <dbReference type="SAM" id="SignalP"/>
    </source>
</evidence>
<feature type="signal peptide" evidence="1">
    <location>
        <begin position="1"/>
        <end position="23"/>
    </location>
</feature>
<dbReference type="InterPro" id="IPR024079">
    <property type="entry name" value="MetalloPept_cat_dom_sf"/>
</dbReference>
<protein>
    <submittedName>
        <fullName evidence="2">Uncharacterized protein</fullName>
    </submittedName>
</protein>
<feature type="chain" id="PRO_5042238807" evidence="1">
    <location>
        <begin position="24"/>
        <end position="267"/>
    </location>
</feature>
<dbReference type="AlphaFoldDB" id="A0AAD9HRW4"/>
<accession>A0AAD9HRW4</accession>
<dbReference type="Gene3D" id="3.40.390.10">
    <property type="entry name" value="Collagenase (Catalytic Domain)"/>
    <property type="match status" value="1"/>
</dbReference>
<reference evidence="2" key="1">
    <citation type="submission" date="2021-06" db="EMBL/GenBank/DDBJ databases">
        <title>Comparative genomics, transcriptomics and evolutionary studies reveal genomic signatures of adaptation to plant cell wall in hemibiotrophic fungi.</title>
        <authorList>
            <consortium name="DOE Joint Genome Institute"/>
            <person name="Baroncelli R."/>
            <person name="Diaz J.F."/>
            <person name="Benocci T."/>
            <person name="Peng M."/>
            <person name="Battaglia E."/>
            <person name="Haridas S."/>
            <person name="Andreopoulos W."/>
            <person name="Labutti K."/>
            <person name="Pangilinan J."/>
            <person name="Floch G.L."/>
            <person name="Makela M.R."/>
            <person name="Henrissat B."/>
            <person name="Grigoriev I.V."/>
            <person name="Crouch J.A."/>
            <person name="De Vries R.P."/>
            <person name="Sukno S.A."/>
            <person name="Thon M.R."/>
        </authorList>
    </citation>
    <scope>NUCLEOTIDE SEQUENCE</scope>
    <source>
        <strain evidence="2">MAFF235873</strain>
    </source>
</reference>
<comment type="caution">
    <text evidence="2">The sequence shown here is derived from an EMBL/GenBank/DDBJ whole genome shotgun (WGS) entry which is preliminary data.</text>
</comment>
<evidence type="ECO:0000313" key="2">
    <source>
        <dbReference type="EMBL" id="KAK2034190.1"/>
    </source>
</evidence>
<sequence length="267" mass="29538">MRPSILQPLAVCLWSLLLAGAAAHPLEDRSYKDRFDNVYYVTQGEWACSKLKLERIRLGIQEAQRLAQRSISVLATRGSETSPAFNLWFGKSNATPRMADALVKQHYRTALSHLSSPAVPTQFYFSKAPKFRAIKGNSKPTSNSIVYACPPDNDPAEMCGPKNLAATVYEERKQVQGGRSAPRGPTILGFCPAYFKHGVVASNIDMVGNYRRYGKADKPSRGFLLMHELQRFSRATFPDPPAQDLDAPSPALSSNGKCYSAEWHPMG</sequence>
<name>A0AAD9HRW4_9PEZI</name>
<evidence type="ECO:0000313" key="3">
    <source>
        <dbReference type="Proteomes" id="UP001232148"/>
    </source>
</evidence>
<organism evidence="2 3">
    <name type="scientific">Colletotrichum zoysiae</name>
    <dbReference type="NCBI Taxonomy" id="1216348"/>
    <lineage>
        <taxon>Eukaryota</taxon>
        <taxon>Fungi</taxon>
        <taxon>Dikarya</taxon>
        <taxon>Ascomycota</taxon>
        <taxon>Pezizomycotina</taxon>
        <taxon>Sordariomycetes</taxon>
        <taxon>Hypocreomycetidae</taxon>
        <taxon>Glomerellales</taxon>
        <taxon>Glomerellaceae</taxon>
        <taxon>Colletotrichum</taxon>
        <taxon>Colletotrichum graminicola species complex</taxon>
    </lineage>
</organism>
<dbReference type="Proteomes" id="UP001232148">
    <property type="component" value="Unassembled WGS sequence"/>
</dbReference>
<gene>
    <name evidence="2" type="ORF">LX32DRAFT_679291</name>
</gene>
<keyword evidence="3" id="KW-1185">Reference proteome</keyword>
<proteinExistence type="predicted"/>
<dbReference type="GO" id="GO:0008237">
    <property type="term" value="F:metallopeptidase activity"/>
    <property type="evidence" value="ECO:0007669"/>
    <property type="project" value="InterPro"/>
</dbReference>